<proteinExistence type="predicted"/>
<sequence length="146" mass="16630">MLGSYAHLSFEELRMQESSSPIITTDWEARNLSDYGRPSLEEQRMEHYRKCERFPVPTFGVPTSAYVIVPSSEGGIPGYEIWGKVVGELSEQESPEDSDDDDESEQSDTNDEVQQPLDDKPSAEDLTEKVHRLEEMMCHLMSKLDV</sequence>
<name>A0ACB8S889_9AGAM</name>
<evidence type="ECO:0000313" key="2">
    <source>
        <dbReference type="Proteomes" id="UP000814033"/>
    </source>
</evidence>
<protein>
    <submittedName>
        <fullName evidence="1">Uncharacterized protein</fullName>
    </submittedName>
</protein>
<keyword evidence="2" id="KW-1185">Reference proteome</keyword>
<comment type="caution">
    <text evidence="1">The sequence shown here is derived from an EMBL/GenBank/DDBJ whole genome shotgun (WGS) entry which is preliminary data.</text>
</comment>
<evidence type="ECO:0000313" key="1">
    <source>
        <dbReference type="EMBL" id="KAI0052341.1"/>
    </source>
</evidence>
<reference evidence="1" key="2">
    <citation type="journal article" date="2022" name="New Phytol.">
        <title>Evolutionary transition to the ectomycorrhizal habit in the genomes of a hyperdiverse lineage of mushroom-forming fungi.</title>
        <authorList>
            <person name="Looney B."/>
            <person name="Miyauchi S."/>
            <person name="Morin E."/>
            <person name="Drula E."/>
            <person name="Courty P.E."/>
            <person name="Kohler A."/>
            <person name="Kuo A."/>
            <person name="LaButti K."/>
            <person name="Pangilinan J."/>
            <person name="Lipzen A."/>
            <person name="Riley R."/>
            <person name="Andreopoulos W."/>
            <person name="He G."/>
            <person name="Johnson J."/>
            <person name="Nolan M."/>
            <person name="Tritt A."/>
            <person name="Barry K.W."/>
            <person name="Grigoriev I.V."/>
            <person name="Nagy L.G."/>
            <person name="Hibbett D."/>
            <person name="Henrissat B."/>
            <person name="Matheny P.B."/>
            <person name="Labbe J."/>
            <person name="Martin F.M."/>
        </authorList>
    </citation>
    <scope>NUCLEOTIDE SEQUENCE</scope>
    <source>
        <strain evidence="1">FP105234-sp</strain>
    </source>
</reference>
<accession>A0ACB8S889</accession>
<organism evidence="1 2">
    <name type="scientific">Auriscalpium vulgare</name>
    <dbReference type="NCBI Taxonomy" id="40419"/>
    <lineage>
        <taxon>Eukaryota</taxon>
        <taxon>Fungi</taxon>
        <taxon>Dikarya</taxon>
        <taxon>Basidiomycota</taxon>
        <taxon>Agaricomycotina</taxon>
        <taxon>Agaricomycetes</taxon>
        <taxon>Russulales</taxon>
        <taxon>Auriscalpiaceae</taxon>
        <taxon>Auriscalpium</taxon>
    </lineage>
</organism>
<dbReference type="Proteomes" id="UP000814033">
    <property type="component" value="Unassembled WGS sequence"/>
</dbReference>
<reference evidence="1" key="1">
    <citation type="submission" date="2021-02" db="EMBL/GenBank/DDBJ databases">
        <authorList>
            <consortium name="DOE Joint Genome Institute"/>
            <person name="Ahrendt S."/>
            <person name="Looney B.P."/>
            <person name="Miyauchi S."/>
            <person name="Morin E."/>
            <person name="Drula E."/>
            <person name="Courty P.E."/>
            <person name="Chicoki N."/>
            <person name="Fauchery L."/>
            <person name="Kohler A."/>
            <person name="Kuo A."/>
            <person name="Labutti K."/>
            <person name="Pangilinan J."/>
            <person name="Lipzen A."/>
            <person name="Riley R."/>
            <person name="Andreopoulos W."/>
            <person name="He G."/>
            <person name="Johnson J."/>
            <person name="Barry K.W."/>
            <person name="Grigoriev I.V."/>
            <person name="Nagy L."/>
            <person name="Hibbett D."/>
            <person name="Henrissat B."/>
            <person name="Matheny P.B."/>
            <person name="Labbe J."/>
            <person name="Martin F."/>
        </authorList>
    </citation>
    <scope>NUCLEOTIDE SEQUENCE</scope>
    <source>
        <strain evidence="1">FP105234-sp</strain>
    </source>
</reference>
<dbReference type="EMBL" id="MU275846">
    <property type="protein sequence ID" value="KAI0052341.1"/>
    <property type="molecule type" value="Genomic_DNA"/>
</dbReference>
<gene>
    <name evidence="1" type="ORF">FA95DRAFT_1601997</name>
</gene>